<sequence length="74" mass="8171">MGLLSGCTCSADAVETVPLSNVVVIKSNKNREKDKATSHAAAIEEKKKKKQALSRHRTFEWIKELSHASYVDDA</sequence>
<reference evidence="1 2" key="1">
    <citation type="journal article" date="2024" name="G3 (Bethesda)">
        <title>Genome assembly of Hibiscus sabdariffa L. provides insights into metabolisms of medicinal natural products.</title>
        <authorList>
            <person name="Kim T."/>
        </authorList>
    </citation>
    <scope>NUCLEOTIDE SEQUENCE [LARGE SCALE GENOMIC DNA]</scope>
    <source>
        <strain evidence="1">TK-2024</strain>
        <tissue evidence="1">Old leaves</tissue>
    </source>
</reference>
<dbReference type="EMBL" id="JBBPBM010000293">
    <property type="protein sequence ID" value="KAK8497819.1"/>
    <property type="molecule type" value="Genomic_DNA"/>
</dbReference>
<proteinExistence type="predicted"/>
<comment type="caution">
    <text evidence="1">The sequence shown here is derived from an EMBL/GenBank/DDBJ whole genome shotgun (WGS) entry which is preliminary data.</text>
</comment>
<gene>
    <name evidence="1" type="ORF">V6N12_018731</name>
</gene>
<keyword evidence="2" id="KW-1185">Reference proteome</keyword>
<dbReference type="PANTHER" id="PTHR33922">
    <property type="entry name" value="OS01G0888066 PROTEIN-RELATED"/>
    <property type="match status" value="1"/>
</dbReference>
<evidence type="ECO:0000313" key="1">
    <source>
        <dbReference type="EMBL" id="KAK8497819.1"/>
    </source>
</evidence>
<dbReference type="Proteomes" id="UP001472677">
    <property type="component" value="Unassembled WGS sequence"/>
</dbReference>
<accession>A0ABR2AUJ6</accession>
<evidence type="ECO:0000313" key="2">
    <source>
        <dbReference type="Proteomes" id="UP001472677"/>
    </source>
</evidence>
<organism evidence="1 2">
    <name type="scientific">Hibiscus sabdariffa</name>
    <name type="common">roselle</name>
    <dbReference type="NCBI Taxonomy" id="183260"/>
    <lineage>
        <taxon>Eukaryota</taxon>
        <taxon>Viridiplantae</taxon>
        <taxon>Streptophyta</taxon>
        <taxon>Embryophyta</taxon>
        <taxon>Tracheophyta</taxon>
        <taxon>Spermatophyta</taxon>
        <taxon>Magnoliopsida</taxon>
        <taxon>eudicotyledons</taxon>
        <taxon>Gunneridae</taxon>
        <taxon>Pentapetalae</taxon>
        <taxon>rosids</taxon>
        <taxon>malvids</taxon>
        <taxon>Malvales</taxon>
        <taxon>Malvaceae</taxon>
        <taxon>Malvoideae</taxon>
        <taxon>Hibiscus</taxon>
    </lineage>
</organism>
<protein>
    <submittedName>
        <fullName evidence="1">Uncharacterized protein</fullName>
    </submittedName>
</protein>
<name>A0ABR2AUJ6_9ROSI</name>
<dbReference type="PANTHER" id="PTHR33922:SF2">
    <property type="entry name" value="OS07G0589600 PROTEIN"/>
    <property type="match status" value="1"/>
</dbReference>